<name>A0A0B3W039_9FIRM</name>
<dbReference type="PANTHER" id="PTHR44846">
    <property type="entry name" value="MANNOSYL-D-GLYCERATE TRANSPORT/METABOLISM SYSTEM REPRESSOR MNGR-RELATED"/>
    <property type="match status" value="1"/>
</dbReference>
<dbReference type="Gene3D" id="3.40.1410.10">
    <property type="entry name" value="Chorismate lyase-like"/>
    <property type="match status" value="1"/>
</dbReference>
<dbReference type="OrthoDB" id="1648691at2"/>
<dbReference type="PRINTS" id="PR00035">
    <property type="entry name" value="HTHGNTR"/>
</dbReference>
<dbReference type="SUPFAM" id="SSF64288">
    <property type="entry name" value="Chorismate lyase-like"/>
    <property type="match status" value="1"/>
</dbReference>
<organism evidence="5 6">
    <name type="scientific">Terrisporobacter othiniensis</name>
    <dbReference type="NCBI Taxonomy" id="1577792"/>
    <lineage>
        <taxon>Bacteria</taxon>
        <taxon>Bacillati</taxon>
        <taxon>Bacillota</taxon>
        <taxon>Clostridia</taxon>
        <taxon>Peptostreptococcales</taxon>
        <taxon>Peptostreptococcaceae</taxon>
        <taxon>Terrisporobacter</taxon>
    </lineage>
</organism>
<dbReference type="SMART" id="SM00345">
    <property type="entry name" value="HTH_GNTR"/>
    <property type="match status" value="1"/>
</dbReference>
<evidence type="ECO:0000259" key="4">
    <source>
        <dbReference type="PROSITE" id="PS50949"/>
    </source>
</evidence>
<dbReference type="PROSITE" id="PS50949">
    <property type="entry name" value="HTH_GNTR"/>
    <property type="match status" value="1"/>
</dbReference>
<dbReference type="InterPro" id="IPR036388">
    <property type="entry name" value="WH-like_DNA-bd_sf"/>
</dbReference>
<dbReference type="InterPro" id="IPR036390">
    <property type="entry name" value="WH_DNA-bd_sf"/>
</dbReference>
<dbReference type="InterPro" id="IPR028978">
    <property type="entry name" value="Chorismate_lyase_/UTRA_dom_sf"/>
</dbReference>
<dbReference type="CDD" id="cd07377">
    <property type="entry name" value="WHTH_GntR"/>
    <property type="match status" value="1"/>
</dbReference>
<dbReference type="PANTHER" id="PTHR44846:SF1">
    <property type="entry name" value="MANNOSYL-D-GLYCERATE TRANSPORT_METABOLISM SYSTEM REPRESSOR MNGR-RELATED"/>
    <property type="match status" value="1"/>
</dbReference>
<dbReference type="Proteomes" id="UP000031189">
    <property type="component" value="Unassembled WGS sequence"/>
</dbReference>
<sequence>MQRIKSKSLTNEVKDAIYKYIKSLDLSKDTKLPSEENMAQLIGVSRITIRSALNELASEGVIFRRQGKGTFVNSEALKMKAQLNPVKQFTDIIESSGYKSSIKALGYEIVNADFNLSNLLKIKENEPLVAVKKIFYADENPCTYCVDYFPLSLLENENECDDLNRYDESIFKFLRDKAGVSISWDKVEIKTITNVENEELNNPFECEDKVKSFLLLEGINFDENDRPVMYIKEYIDTTFIRFNIIRQRLMG</sequence>
<proteinExistence type="predicted"/>
<keyword evidence="2" id="KW-0238">DNA-binding</keyword>
<dbReference type="SMART" id="SM00866">
    <property type="entry name" value="UTRA"/>
    <property type="match status" value="1"/>
</dbReference>
<gene>
    <name evidence="5" type="ORF">QX51_02485</name>
</gene>
<dbReference type="InterPro" id="IPR000524">
    <property type="entry name" value="Tscrpt_reg_HTH_GntR"/>
</dbReference>
<keyword evidence="3" id="KW-0804">Transcription</keyword>
<dbReference type="GO" id="GO:0003700">
    <property type="term" value="F:DNA-binding transcription factor activity"/>
    <property type="evidence" value="ECO:0007669"/>
    <property type="project" value="InterPro"/>
</dbReference>
<keyword evidence="6" id="KW-1185">Reference proteome</keyword>
<dbReference type="EMBL" id="JWHR01000031">
    <property type="protein sequence ID" value="KHS58494.1"/>
    <property type="molecule type" value="Genomic_DNA"/>
</dbReference>
<dbReference type="SUPFAM" id="SSF46785">
    <property type="entry name" value="Winged helix' DNA-binding domain"/>
    <property type="match status" value="1"/>
</dbReference>
<evidence type="ECO:0000256" key="1">
    <source>
        <dbReference type="ARBA" id="ARBA00023015"/>
    </source>
</evidence>
<evidence type="ECO:0000256" key="3">
    <source>
        <dbReference type="ARBA" id="ARBA00023163"/>
    </source>
</evidence>
<dbReference type="GO" id="GO:0045892">
    <property type="term" value="P:negative regulation of DNA-templated transcription"/>
    <property type="evidence" value="ECO:0007669"/>
    <property type="project" value="TreeGrafter"/>
</dbReference>
<comment type="caution">
    <text evidence="5">The sequence shown here is derived from an EMBL/GenBank/DDBJ whole genome shotgun (WGS) entry which is preliminary data.</text>
</comment>
<reference evidence="5 6" key="1">
    <citation type="submission" date="2014-12" db="EMBL/GenBank/DDBJ databases">
        <title>Draft genome sequence of Terrisporobacter sp. 08-306576, isolated from the blood culture of a bacteremia patient.</title>
        <authorList>
            <person name="Lund L.C."/>
            <person name="Sydenham T.V."/>
            <person name="Hogh S.V."/>
            <person name="Skov M.N."/>
            <person name="Kemp M."/>
            <person name="Justesen U.S."/>
        </authorList>
    </citation>
    <scope>NUCLEOTIDE SEQUENCE [LARGE SCALE GENOMIC DNA]</scope>
    <source>
        <strain evidence="5 6">08-306576</strain>
    </source>
</reference>
<dbReference type="RefSeq" id="WP_039678328.1">
    <property type="nucleotide sequence ID" value="NZ_JAXECK010000009.1"/>
</dbReference>
<dbReference type="STRING" id="1577792.QX51_02485"/>
<evidence type="ECO:0000256" key="2">
    <source>
        <dbReference type="ARBA" id="ARBA00023125"/>
    </source>
</evidence>
<feature type="domain" description="HTH gntR-type" evidence="4">
    <location>
        <begin position="7"/>
        <end position="75"/>
    </location>
</feature>
<dbReference type="Pfam" id="PF07702">
    <property type="entry name" value="UTRA"/>
    <property type="match status" value="1"/>
</dbReference>
<dbReference type="InterPro" id="IPR011663">
    <property type="entry name" value="UTRA"/>
</dbReference>
<dbReference type="Pfam" id="PF00392">
    <property type="entry name" value="GntR"/>
    <property type="match status" value="1"/>
</dbReference>
<evidence type="ECO:0000313" key="6">
    <source>
        <dbReference type="Proteomes" id="UP000031189"/>
    </source>
</evidence>
<accession>A0A0B3W039</accession>
<protein>
    <recommendedName>
        <fullName evidence="4">HTH gntR-type domain-containing protein</fullName>
    </recommendedName>
</protein>
<dbReference type="AlphaFoldDB" id="A0A0B3W039"/>
<dbReference type="Gene3D" id="1.10.10.10">
    <property type="entry name" value="Winged helix-like DNA-binding domain superfamily/Winged helix DNA-binding domain"/>
    <property type="match status" value="1"/>
</dbReference>
<evidence type="ECO:0000313" key="5">
    <source>
        <dbReference type="EMBL" id="KHS58494.1"/>
    </source>
</evidence>
<dbReference type="InterPro" id="IPR050679">
    <property type="entry name" value="Bact_HTH_transcr_reg"/>
</dbReference>
<keyword evidence="1" id="KW-0805">Transcription regulation</keyword>
<dbReference type="GO" id="GO:0003677">
    <property type="term" value="F:DNA binding"/>
    <property type="evidence" value="ECO:0007669"/>
    <property type="project" value="UniProtKB-KW"/>
</dbReference>